<evidence type="ECO:0000259" key="2">
    <source>
        <dbReference type="PROSITE" id="PS50042"/>
    </source>
</evidence>
<dbReference type="Proteomes" id="UP000256869">
    <property type="component" value="Unassembled WGS sequence"/>
</dbReference>
<dbReference type="Gene3D" id="1.10.10.10">
    <property type="entry name" value="Winged helix-like DNA-binding domain superfamily/Winged helix DNA-binding domain"/>
    <property type="match status" value="1"/>
</dbReference>
<dbReference type="SUPFAM" id="SSF51206">
    <property type="entry name" value="cAMP-binding domain-like"/>
    <property type="match status" value="1"/>
</dbReference>
<name>A0A3D9I8L7_9BACL</name>
<proteinExistence type="predicted"/>
<comment type="caution">
    <text evidence="3">The sequence shown here is derived from an EMBL/GenBank/DDBJ whole genome shotgun (WGS) entry which is preliminary data.</text>
</comment>
<dbReference type="AlphaFoldDB" id="A0A3D9I8L7"/>
<dbReference type="CDD" id="cd00038">
    <property type="entry name" value="CAP_ED"/>
    <property type="match status" value="1"/>
</dbReference>
<dbReference type="PANTHER" id="PTHR24567">
    <property type="entry name" value="CRP FAMILY TRANSCRIPTIONAL REGULATORY PROTEIN"/>
    <property type="match status" value="1"/>
</dbReference>
<protein>
    <submittedName>
        <fullName evidence="3">CRP-like cAMP-binding protein</fullName>
    </submittedName>
</protein>
<dbReference type="GO" id="GO:0005829">
    <property type="term" value="C:cytosol"/>
    <property type="evidence" value="ECO:0007669"/>
    <property type="project" value="TreeGrafter"/>
</dbReference>
<keyword evidence="4" id="KW-1185">Reference proteome</keyword>
<dbReference type="PANTHER" id="PTHR24567:SF74">
    <property type="entry name" value="HTH-TYPE TRANSCRIPTIONAL REGULATOR ARCR"/>
    <property type="match status" value="1"/>
</dbReference>
<dbReference type="Pfam" id="PF00027">
    <property type="entry name" value="cNMP_binding"/>
    <property type="match status" value="1"/>
</dbReference>
<keyword evidence="1" id="KW-0010">Activator</keyword>
<evidence type="ECO:0000313" key="4">
    <source>
        <dbReference type="Proteomes" id="UP000256869"/>
    </source>
</evidence>
<reference evidence="3 4" key="1">
    <citation type="submission" date="2018-07" db="EMBL/GenBank/DDBJ databases">
        <title>Genomic Encyclopedia of Type Strains, Phase III (KMG-III): the genomes of soil and plant-associated and newly described type strains.</title>
        <authorList>
            <person name="Whitman W."/>
        </authorList>
    </citation>
    <scope>NUCLEOTIDE SEQUENCE [LARGE SCALE GENOMIC DNA]</scope>
    <source>
        <strain evidence="3 4">CECT 8236</strain>
    </source>
</reference>
<dbReference type="SUPFAM" id="SSF46785">
    <property type="entry name" value="Winged helix' DNA-binding domain"/>
    <property type="match status" value="1"/>
</dbReference>
<dbReference type="Gene3D" id="2.60.120.10">
    <property type="entry name" value="Jelly Rolls"/>
    <property type="match status" value="1"/>
</dbReference>
<dbReference type="GO" id="GO:0003700">
    <property type="term" value="F:DNA-binding transcription factor activity"/>
    <property type="evidence" value="ECO:0007669"/>
    <property type="project" value="TreeGrafter"/>
</dbReference>
<dbReference type="RefSeq" id="WP_115993707.1">
    <property type="nucleotide sequence ID" value="NZ_QRDY01000009.1"/>
</dbReference>
<dbReference type="InterPro" id="IPR050397">
    <property type="entry name" value="Env_Response_Regulators"/>
</dbReference>
<dbReference type="PROSITE" id="PS50042">
    <property type="entry name" value="CNMP_BINDING_3"/>
    <property type="match status" value="1"/>
</dbReference>
<accession>A0A3D9I8L7</accession>
<gene>
    <name evidence="3" type="ORF">DFP95_10977</name>
</gene>
<dbReference type="SMART" id="SM00100">
    <property type="entry name" value="cNMP"/>
    <property type="match status" value="1"/>
</dbReference>
<dbReference type="InterPro" id="IPR018490">
    <property type="entry name" value="cNMP-bd_dom_sf"/>
</dbReference>
<dbReference type="EMBL" id="QRDY01000009">
    <property type="protein sequence ID" value="RED58041.1"/>
    <property type="molecule type" value="Genomic_DNA"/>
</dbReference>
<dbReference type="InterPro" id="IPR014710">
    <property type="entry name" value="RmlC-like_jellyroll"/>
</dbReference>
<feature type="domain" description="Cyclic nucleotide-binding" evidence="2">
    <location>
        <begin position="93"/>
        <end position="214"/>
    </location>
</feature>
<dbReference type="OrthoDB" id="9810708at2"/>
<sequence>MAVVAIESVRVKMRVGRDVYSAAGVKLFTSGTVLTKENLLMLKRHNVKRIEVDESSGQLPERKLYSPAMPSSVRAREETALSRYHSLVKNVSLFANVSDKQLGTLASNFRLERHAANTTLFRERDPGNYLFLVLSGSIRTFTQSPFGRIESEALYLQAGDSFGELSILDAKPRAVSALTLEETEIFVLSRENILKVMKSDFEIAKRIMKEMNNLTYSTKQHLEELSGLDSRSRVVRCLVNLTNHFGKRTDYSVEVDLPLELNELAQMAGVGLNELHDVIDQLEQKRMLKMHAHYFALNLQQMRI</sequence>
<dbReference type="InterPro" id="IPR036390">
    <property type="entry name" value="WH_DNA-bd_sf"/>
</dbReference>
<dbReference type="InterPro" id="IPR036388">
    <property type="entry name" value="WH-like_DNA-bd_sf"/>
</dbReference>
<evidence type="ECO:0000256" key="1">
    <source>
        <dbReference type="ARBA" id="ARBA00023159"/>
    </source>
</evidence>
<dbReference type="InterPro" id="IPR000595">
    <property type="entry name" value="cNMP-bd_dom"/>
</dbReference>
<organism evidence="3 4">
    <name type="scientific">Cohnella lupini</name>
    <dbReference type="NCBI Taxonomy" id="1294267"/>
    <lineage>
        <taxon>Bacteria</taxon>
        <taxon>Bacillati</taxon>
        <taxon>Bacillota</taxon>
        <taxon>Bacilli</taxon>
        <taxon>Bacillales</taxon>
        <taxon>Paenibacillaceae</taxon>
        <taxon>Cohnella</taxon>
    </lineage>
</organism>
<evidence type="ECO:0000313" key="3">
    <source>
        <dbReference type="EMBL" id="RED58041.1"/>
    </source>
</evidence>